<evidence type="ECO:0000259" key="3">
    <source>
        <dbReference type="Pfam" id="PF08341"/>
    </source>
</evidence>
<feature type="domain" description="Thioester" evidence="3">
    <location>
        <begin position="86"/>
        <end position="213"/>
    </location>
</feature>
<dbReference type="Pfam" id="PF08341">
    <property type="entry name" value="TED"/>
    <property type="match status" value="1"/>
</dbReference>
<name>A0ABS5KZT9_9ACTN</name>
<proteinExistence type="predicted"/>
<organism evidence="4 5">
    <name type="scientific">Catenulispora pinistramenti</name>
    <dbReference type="NCBI Taxonomy" id="2705254"/>
    <lineage>
        <taxon>Bacteria</taxon>
        <taxon>Bacillati</taxon>
        <taxon>Actinomycetota</taxon>
        <taxon>Actinomycetes</taxon>
        <taxon>Catenulisporales</taxon>
        <taxon>Catenulisporaceae</taxon>
        <taxon>Catenulispora</taxon>
    </lineage>
</organism>
<keyword evidence="2" id="KW-0732">Signal</keyword>
<feature type="region of interest" description="Disordered" evidence="1">
    <location>
        <begin position="340"/>
        <end position="373"/>
    </location>
</feature>
<dbReference type="Proteomes" id="UP000730482">
    <property type="component" value="Unassembled WGS sequence"/>
</dbReference>
<dbReference type="Gene3D" id="1.10.150.480">
    <property type="match status" value="1"/>
</dbReference>
<evidence type="ECO:0000313" key="5">
    <source>
        <dbReference type="Proteomes" id="UP000730482"/>
    </source>
</evidence>
<feature type="compositionally biased region" description="Low complexity" evidence="1">
    <location>
        <begin position="361"/>
        <end position="373"/>
    </location>
</feature>
<feature type="chain" id="PRO_5046582936" evidence="2">
    <location>
        <begin position="33"/>
        <end position="373"/>
    </location>
</feature>
<accession>A0ABS5KZT9</accession>
<dbReference type="EMBL" id="JAAFYZ010000143">
    <property type="protein sequence ID" value="MBS2551539.1"/>
    <property type="molecule type" value="Genomic_DNA"/>
</dbReference>
<dbReference type="InterPro" id="IPR013552">
    <property type="entry name" value="Thioester_dom"/>
</dbReference>
<dbReference type="NCBIfam" id="TIGR03934">
    <property type="entry name" value="TQXA_dom"/>
    <property type="match status" value="1"/>
</dbReference>
<feature type="signal peptide" evidence="2">
    <location>
        <begin position="1"/>
        <end position="32"/>
    </location>
</feature>
<feature type="non-terminal residue" evidence="4">
    <location>
        <position position="373"/>
    </location>
</feature>
<dbReference type="RefSeq" id="WP_212016219.1">
    <property type="nucleotide sequence ID" value="NZ_JAAFYZ010000143.1"/>
</dbReference>
<dbReference type="InterPro" id="IPR023849">
    <property type="entry name" value="TQXA_dom"/>
</dbReference>
<sequence length="373" mass="38618">MQKPTSTNGRRIAAAMFIGAASTAMVAGTAHADSTTNGGQTSDGGVTGATYDGNKDYNLVAMTDNPDGDPASLIGLKAQDGSHLWTYCIQEKVELNTLETYDEHDWTSESQRIGIDQQHLEGIKWILDNSIPQVDATKLASTAGVSGLSDKEAVAATQAAIWTFSDSTGQLKLDAGAEKDAQNLGNPRDRDYPNKDVNGQHVIDFYNWLMTQATGSNTGQPQASLSITPASKAAPQAGSKVAFQLSSNTSGSFISVTLADPGKTGAKLVDANGQPISAKTTFKSGDTVYVQLPNTPTSGDVHVIASGTVTNIDAGGVFVSHDGKPSQNLILAQGQSAPVSATADVKWAPATTPPTSPPSTTPTSSPSTAPSTH</sequence>
<protein>
    <submittedName>
        <fullName evidence="4">Thioester domain-containing protein</fullName>
    </submittedName>
</protein>
<reference evidence="4 5" key="1">
    <citation type="submission" date="2020-02" db="EMBL/GenBank/DDBJ databases">
        <title>Acidophilic actinobacteria isolated from forest soil.</title>
        <authorList>
            <person name="Golinska P."/>
        </authorList>
    </citation>
    <scope>NUCLEOTIDE SEQUENCE [LARGE SCALE GENOMIC DNA]</scope>
    <source>
        <strain evidence="4 5">NL8</strain>
    </source>
</reference>
<gene>
    <name evidence="4" type="ORF">KGQ19_32195</name>
</gene>
<keyword evidence="5" id="KW-1185">Reference proteome</keyword>
<evidence type="ECO:0000313" key="4">
    <source>
        <dbReference type="EMBL" id="MBS2551539.1"/>
    </source>
</evidence>
<feature type="compositionally biased region" description="Pro residues" evidence="1">
    <location>
        <begin position="351"/>
        <end position="360"/>
    </location>
</feature>
<evidence type="ECO:0000256" key="2">
    <source>
        <dbReference type="SAM" id="SignalP"/>
    </source>
</evidence>
<evidence type="ECO:0000256" key="1">
    <source>
        <dbReference type="SAM" id="MobiDB-lite"/>
    </source>
</evidence>
<comment type="caution">
    <text evidence="4">The sequence shown here is derived from an EMBL/GenBank/DDBJ whole genome shotgun (WGS) entry which is preliminary data.</text>
</comment>